<keyword evidence="1" id="KW-1277">Toxin-antitoxin system</keyword>
<organism evidence="4 5">
    <name type="scientific">Nitrobacter winogradskyi</name>
    <name type="common">Nitrobacter agilis</name>
    <dbReference type="NCBI Taxonomy" id="913"/>
    <lineage>
        <taxon>Bacteria</taxon>
        <taxon>Pseudomonadati</taxon>
        <taxon>Pseudomonadota</taxon>
        <taxon>Alphaproteobacteria</taxon>
        <taxon>Hyphomicrobiales</taxon>
        <taxon>Nitrobacteraceae</taxon>
        <taxon>Nitrobacter</taxon>
    </lineage>
</organism>
<comment type="caution">
    <text evidence="4">The sequence shown here is derived from an EMBL/GenBank/DDBJ whole genome shotgun (WGS) entry which is preliminary data.</text>
</comment>
<keyword evidence="2 4" id="KW-0808">Transferase</keyword>
<dbReference type="InterPro" id="IPR016181">
    <property type="entry name" value="Acyl_CoA_acyltransferase"/>
</dbReference>
<dbReference type="PANTHER" id="PTHR36449:SF1">
    <property type="entry name" value="ACETYLTRANSFERASE"/>
    <property type="match status" value="1"/>
</dbReference>
<protein>
    <submittedName>
        <fullName evidence="4">Acetyltransferase</fullName>
    </submittedName>
</protein>
<dbReference type="RefSeq" id="WP_141385202.1">
    <property type="nucleotide sequence ID" value="NZ_BJNF01000111.1"/>
</dbReference>
<gene>
    <name evidence="4" type="ORF">NWI01_33470</name>
</gene>
<dbReference type="OrthoDB" id="9793394at2"/>
<proteinExistence type="predicted"/>
<dbReference type="EMBL" id="BJNF01000111">
    <property type="protein sequence ID" value="GEC17455.1"/>
    <property type="molecule type" value="Genomic_DNA"/>
</dbReference>
<evidence type="ECO:0000313" key="4">
    <source>
        <dbReference type="EMBL" id="GEC17455.1"/>
    </source>
</evidence>
<name>A0A4Y3WFJ8_NITWI</name>
<evidence type="ECO:0000256" key="3">
    <source>
        <dbReference type="ARBA" id="ARBA00023315"/>
    </source>
</evidence>
<dbReference type="SUPFAM" id="SSF55729">
    <property type="entry name" value="Acyl-CoA N-acyltransferases (Nat)"/>
    <property type="match status" value="1"/>
</dbReference>
<reference evidence="4 5" key="1">
    <citation type="submission" date="2019-06" db="EMBL/GenBank/DDBJ databases">
        <title>Whole genome shotgun sequence of Nitrobacter winogradskyi NBRC 14297.</title>
        <authorList>
            <person name="Hosoyama A."/>
            <person name="Uohara A."/>
            <person name="Ohji S."/>
            <person name="Ichikawa N."/>
        </authorList>
    </citation>
    <scope>NUCLEOTIDE SEQUENCE [LARGE SCALE GENOMIC DNA]</scope>
    <source>
        <strain evidence="4 5">NBRC 14297</strain>
    </source>
</reference>
<dbReference type="Proteomes" id="UP000318825">
    <property type="component" value="Unassembled WGS sequence"/>
</dbReference>
<dbReference type="AlphaFoldDB" id="A0A4Y3WFJ8"/>
<evidence type="ECO:0000313" key="5">
    <source>
        <dbReference type="Proteomes" id="UP000318825"/>
    </source>
</evidence>
<evidence type="ECO:0000256" key="2">
    <source>
        <dbReference type="ARBA" id="ARBA00022679"/>
    </source>
</evidence>
<keyword evidence="3" id="KW-0012">Acyltransferase</keyword>
<accession>A0A4Y3WFJ8</accession>
<sequence length="189" mass="20194">MLDWREEPIGRDHDRKAFDCGSPELNDYLRRHARQNHEGGGSKTFVAVAAAAPKTILGFYSISPASIAFAKVPAALTKGLGRYEVAVFRLARLAVALPMQGQGLGGDLLLAAGARALAVAAQVGGVALAIDAKDKKAARWYERFSAMPLLDSSPLSLILPFKAIVDALEIAQDKSPARSATRKKKEQQG</sequence>
<evidence type="ECO:0000256" key="1">
    <source>
        <dbReference type="ARBA" id="ARBA00022649"/>
    </source>
</evidence>
<dbReference type="Gene3D" id="3.40.630.30">
    <property type="match status" value="1"/>
</dbReference>
<dbReference type="GO" id="GO:0016746">
    <property type="term" value="F:acyltransferase activity"/>
    <property type="evidence" value="ECO:0007669"/>
    <property type="project" value="UniProtKB-KW"/>
</dbReference>
<dbReference type="PANTHER" id="PTHR36449">
    <property type="entry name" value="ACETYLTRANSFERASE-RELATED"/>
    <property type="match status" value="1"/>
</dbReference>